<gene>
    <name evidence="1" type="ORF">PORY_000829</name>
</gene>
<sequence length="137" mass="15186">MESSLNELQNIENRDSMEQIIPENNIVCENTSFIPQKSPPITLSPHSTTPSCHPMSTSNITSLNDTTAIHALPIKEMAAAIDVQSQNKMVSITPTRTYLNENVTPVLLEGMKIIAKERPSNPLQVLGEYLISKSRKQ</sequence>
<name>A0ACB7CDT9_9ASCO</name>
<evidence type="ECO:0000313" key="2">
    <source>
        <dbReference type="Proteomes" id="UP000768646"/>
    </source>
</evidence>
<comment type="caution">
    <text evidence="1">The sequence shown here is derived from an EMBL/GenBank/DDBJ whole genome shotgun (WGS) entry which is preliminary data.</text>
</comment>
<evidence type="ECO:0000313" key="1">
    <source>
        <dbReference type="EMBL" id="KAG4305919.1"/>
    </source>
</evidence>
<reference evidence="1 2" key="1">
    <citation type="journal article" date="2021" name="Commun. Biol.">
        <title>Genomic insights into the host specific adaptation of the Pneumocystis genus.</title>
        <authorList>
            <person name="Cisse O.H."/>
            <person name="Ma L."/>
            <person name="Dekker J.P."/>
            <person name="Khil P.P."/>
            <person name="Youn J.-H."/>
            <person name="Brenchley J.M."/>
            <person name="Blair R."/>
            <person name="Pahar B."/>
            <person name="Chabe M."/>
            <person name="Van Rompay K.K.A."/>
            <person name="Keesler R."/>
            <person name="Sukura A."/>
            <person name="Hirsch V."/>
            <person name="Kutty G."/>
            <person name="Liu Y."/>
            <person name="Peng L."/>
            <person name="Chen J."/>
            <person name="Song J."/>
            <person name="Weissenbacher-Lang C."/>
            <person name="Xu J."/>
            <person name="Upham N.S."/>
            <person name="Stajich J.E."/>
            <person name="Cuomo C.A."/>
            <person name="Cushion M.T."/>
            <person name="Kovacs J.A."/>
        </authorList>
    </citation>
    <scope>NUCLEOTIDE SEQUENCE [LARGE SCALE GENOMIC DNA]</scope>
    <source>
        <strain evidence="1 2">RABM</strain>
    </source>
</reference>
<dbReference type="Proteomes" id="UP000768646">
    <property type="component" value="Unassembled WGS sequence"/>
</dbReference>
<dbReference type="EMBL" id="JABTEG010000002">
    <property type="protein sequence ID" value="KAG4305919.1"/>
    <property type="molecule type" value="Genomic_DNA"/>
</dbReference>
<accession>A0ACB7CDT9</accession>
<keyword evidence="2" id="KW-1185">Reference proteome</keyword>
<protein>
    <submittedName>
        <fullName evidence="1">Uncharacterized protein</fullName>
    </submittedName>
</protein>
<organism evidence="1 2">
    <name type="scientific">Pneumocystis oryctolagi</name>
    <dbReference type="NCBI Taxonomy" id="42067"/>
    <lineage>
        <taxon>Eukaryota</taxon>
        <taxon>Fungi</taxon>
        <taxon>Dikarya</taxon>
        <taxon>Ascomycota</taxon>
        <taxon>Taphrinomycotina</taxon>
        <taxon>Pneumocystomycetes</taxon>
        <taxon>Pneumocystaceae</taxon>
        <taxon>Pneumocystis</taxon>
    </lineage>
</organism>
<proteinExistence type="predicted"/>